<comment type="caution">
    <text evidence="1">The sequence shown here is derived from an EMBL/GenBank/DDBJ whole genome shotgun (WGS) entry which is preliminary data.</text>
</comment>
<dbReference type="EMBL" id="CAJNNV010010754">
    <property type="protein sequence ID" value="CAE8598992.1"/>
    <property type="molecule type" value="Genomic_DNA"/>
</dbReference>
<accession>A0A813EMS0</accession>
<dbReference type="AlphaFoldDB" id="A0A813EMS0"/>
<proteinExistence type="predicted"/>
<organism evidence="1 2">
    <name type="scientific">Polarella glacialis</name>
    <name type="common">Dinoflagellate</name>
    <dbReference type="NCBI Taxonomy" id="89957"/>
    <lineage>
        <taxon>Eukaryota</taxon>
        <taxon>Sar</taxon>
        <taxon>Alveolata</taxon>
        <taxon>Dinophyceae</taxon>
        <taxon>Suessiales</taxon>
        <taxon>Suessiaceae</taxon>
        <taxon>Polarella</taxon>
    </lineage>
</organism>
<keyword evidence="2" id="KW-1185">Reference proteome</keyword>
<feature type="non-terminal residue" evidence="1">
    <location>
        <position position="74"/>
    </location>
</feature>
<dbReference type="Proteomes" id="UP000654075">
    <property type="component" value="Unassembled WGS sequence"/>
</dbReference>
<gene>
    <name evidence="1" type="ORF">PGLA1383_LOCUS17374</name>
</gene>
<protein>
    <submittedName>
        <fullName evidence="1">Uncharacterized protein</fullName>
    </submittedName>
</protein>
<evidence type="ECO:0000313" key="1">
    <source>
        <dbReference type="EMBL" id="CAE8598992.1"/>
    </source>
</evidence>
<evidence type="ECO:0000313" key="2">
    <source>
        <dbReference type="Proteomes" id="UP000654075"/>
    </source>
</evidence>
<name>A0A813EMS0_POLGL</name>
<sequence>MPLHGALEAGALGLPGRAAYLPQEELTAVFPRGLLGQGGHRPPWQRQLPESLQHFFLGFDAQESRYLPAPWLAE</sequence>
<reference evidence="1" key="1">
    <citation type="submission" date="2021-02" db="EMBL/GenBank/DDBJ databases">
        <authorList>
            <person name="Dougan E. K."/>
            <person name="Rhodes N."/>
            <person name="Thang M."/>
            <person name="Chan C."/>
        </authorList>
    </citation>
    <scope>NUCLEOTIDE SEQUENCE</scope>
</reference>